<evidence type="ECO:0000313" key="6">
    <source>
        <dbReference type="Proteomes" id="UP000242560"/>
    </source>
</evidence>
<feature type="domain" description="Tyr recombinase" evidence="4">
    <location>
        <begin position="208"/>
        <end position="400"/>
    </location>
</feature>
<evidence type="ECO:0000256" key="1">
    <source>
        <dbReference type="ARBA" id="ARBA00008857"/>
    </source>
</evidence>
<dbReference type="Gene3D" id="1.10.443.10">
    <property type="entry name" value="Intergrase catalytic core"/>
    <property type="match status" value="1"/>
</dbReference>
<evidence type="ECO:0000313" key="5">
    <source>
        <dbReference type="EMBL" id="SFJ10829.1"/>
    </source>
</evidence>
<dbReference type="PANTHER" id="PTHR30349:SF64">
    <property type="entry name" value="PROPHAGE INTEGRASE INTD-RELATED"/>
    <property type="match status" value="1"/>
</dbReference>
<dbReference type="EMBL" id="FORQ01000004">
    <property type="protein sequence ID" value="SFJ10829.1"/>
    <property type="molecule type" value="Genomic_DNA"/>
</dbReference>
<dbReference type="PANTHER" id="PTHR30349">
    <property type="entry name" value="PHAGE INTEGRASE-RELATED"/>
    <property type="match status" value="1"/>
</dbReference>
<dbReference type="Gene3D" id="1.10.150.130">
    <property type="match status" value="1"/>
</dbReference>
<proteinExistence type="inferred from homology"/>
<dbReference type="Pfam" id="PF00589">
    <property type="entry name" value="Phage_integrase"/>
    <property type="match status" value="1"/>
</dbReference>
<dbReference type="Proteomes" id="UP000242560">
    <property type="component" value="Unassembled WGS sequence"/>
</dbReference>
<gene>
    <name evidence="5" type="ORF">SAMN05421638_2192</name>
</gene>
<dbReference type="GO" id="GO:0003677">
    <property type="term" value="F:DNA binding"/>
    <property type="evidence" value="ECO:0007669"/>
    <property type="project" value="UniProtKB-KW"/>
</dbReference>
<accession>A0A1I3NNT7</accession>
<evidence type="ECO:0000256" key="2">
    <source>
        <dbReference type="ARBA" id="ARBA00023125"/>
    </source>
</evidence>
<evidence type="ECO:0000259" key="4">
    <source>
        <dbReference type="PROSITE" id="PS51898"/>
    </source>
</evidence>
<protein>
    <submittedName>
        <fullName evidence="5">Phage integrase family protein</fullName>
    </submittedName>
</protein>
<comment type="similarity">
    <text evidence="1">Belongs to the 'phage' integrase family.</text>
</comment>
<organism evidence="5 6">
    <name type="scientific">Kaistella treverensis</name>
    <dbReference type="NCBI Taxonomy" id="631455"/>
    <lineage>
        <taxon>Bacteria</taxon>
        <taxon>Pseudomonadati</taxon>
        <taxon>Bacteroidota</taxon>
        <taxon>Flavobacteriia</taxon>
        <taxon>Flavobacteriales</taxon>
        <taxon>Weeksellaceae</taxon>
        <taxon>Chryseobacterium group</taxon>
        <taxon>Kaistella</taxon>
    </lineage>
</organism>
<evidence type="ECO:0000256" key="3">
    <source>
        <dbReference type="ARBA" id="ARBA00023172"/>
    </source>
</evidence>
<dbReference type="InterPro" id="IPR011010">
    <property type="entry name" value="DNA_brk_join_enz"/>
</dbReference>
<dbReference type="GO" id="GO:0015074">
    <property type="term" value="P:DNA integration"/>
    <property type="evidence" value="ECO:0007669"/>
    <property type="project" value="InterPro"/>
</dbReference>
<keyword evidence="2" id="KW-0238">DNA-binding</keyword>
<dbReference type="PROSITE" id="PS51898">
    <property type="entry name" value="TYR_RECOMBINASE"/>
    <property type="match status" value="1"/>
</dbReference>
<dbReference type="AlphaFoldDB" id="A0A1I3NNT7"/>
<dbReference type="InterPro" id="IPR002104">
    <property type="entry name" value="Integrase_catalytic"/>
</dbReference>
<dbReference type="InterPro" id="IPR010998">
    <property type="entry name" value="Integrase_recombinase_N"/>
</dbReference>
<name>A0A1I3NNT7_9FLAO</name>
<keyword evidence="6" id="KW-1185">Reference proteome</keyword>
<reference evidence="6" key="1">
    <citation type="submission" date="2016-10" db="EMBL/GenBank/DDBJ databases">
        <authorList>
            <person name="Varghese N."/>
            <person name="Submissions S."/>
        </authorList>
    </citation>
    <scope>NUCLEOTIDE SEQUENCE [LARGE SCALE GENOMIC DNA]</scope>
    <source>
        <strain evidence="6">DSM 22251</strain>
    </source>
</reference>
<dbReference type="GO" id="GO:0006310">
    <property type="term" value="P:DNA recombination"/>
    <property type="evidence" value="ECO:0007669"/>
    <property type="project" value="UniProtKB-KW"/>
</dbReference>
<dbReference type="SUPFAM" id="SSF56349">
    <property type="entry name" value="DNA breaking-rejoining enzymes"/>
    <property type="match status" value="1"/>
</dbReference>
<keyword evidence="3" id="KW-0233">DNA recombination</keyword>
<dbReference type="InterPro" id="IPR050090">
    <property type="entry name" value="Tyrosine_recombinase_XerCD"/>
</dbReference>
<dbReference type="InterPro" id="IPR013762">
    <property type="entry name" value="Integrase-like_cat_sf"/>
</dbReference>
<sequence length="403" mass="47519">MATCRLVLDKRSIDKNGKYYLSVVVNSGKHKCFLNLSKMTLDKYHIIFTKKSSKLEFIEFRKKCQDYVYRAEQIMKDMVVFDRPKLRELFYKEKIAETNKSLKIEDMFEGYIKAKPQLSIRTIAKMRQSKNALIRENKEIMVDEVDKAFLESFEREKLREGRKISYINGIFRDLRSSINYYTKTVKLIPSSYKYPFAHDGYKICDHFPKKEVLGSDDIKRFINDPYLQNLNEEYAHNIWVLLYLCNGINFADLFRLRWDQKKGNCFVFFRKKTENTRKNHKQEIVVPITDRLQKLLDKVSDPKSPYVLGKLKEGYTEQQYENKLHKYRGKINKNLKLISNRLNLPIVMNTASARDCYATVLKRSGVSTDVISEMLAHSSTTVTKHYLASIDMETVFDVNKNLI</sequence>